<gene>
    <name evidence="2" type="ORF">FH969_03040</name>
</gene>
<proteinExistence type="predicted"/>
<dbReference type="CDD" id="cd02440">
    <property type="entry name" value="AdoMet_MTases"/>
    <property type="match status" value="1"/>
</dbReference>
<feature type="domain" description="Methyltransferase" evidence="1">
    <location>
        <begin position="34"/>
        <end position="149"/>
    </location>
</feature>
<dbReference type="PANTHER" id="PTHR43591:SF24">
    <property type="entry name" value="2-METHOXY-6-POLYPRENYL-1,4-BENZOQUINOL METHYLASE, MITOCHONDRIAL"/>
    <property type="match status" value="1"/>
</dbReference>
<sequence>MPHYIHGHSESVLRNHTWRTAENSAAYLLDDLGPGLDLLDVGCGPGTITVDLAERVSPGRVVGIDSSREVLLKAGEVAAARGVDNVLFEPGDVMALPYVAESFDVVHAHQVLQHLVDPVGALREMRRVLRPGGVLAVRDADYGGMQWFPQVPGLDDWLYLYSQVARANGAEPDAGRRLLGWVREAGFTDHSVSTSTWCFADPEMREFWGGSWADRITRSGVARDAVELGFATTDELERLAAAWRTWAESDDGIFTVVHTEVLARR</sequence>
<evidence type="ECO:0000259" key="1">
    <source>
        <dbReference type="Pfam" id="PF13847"/>
    </source>
</evidence>
<dbReference type="SUPFAM" id="SSF53335">
    <property type="entry name" value="S-adenosyl-L-methionine-dependent methyltransferases"/>
    <property type="match status" value="1"/>
</dbReference>
<dbReference type="InterPro" id="IPR025714">
    <property type="entry name" value="Methyltranfer_dom"/>
</dbReference>
<keyword evidence="3" id="KW-1185">Reference proteome</keyword>
<dbReference type="RefSeq" id="WP_139986023.1">
    <property type="nucleotide sequence ID" value="NZ_VENP01000006.1"/>
</dbReference>
<dbReference type="Pfam" id="PF13847">
    <property type="entry name" value="Methyltransf_31"/>
    <property type="match status" value="1"/>
</dbReference>
<protein>
    <submittedName>
        <fullName evidence="2">Methyltransferase domain-containing protein</fullName>
    </submittedName>
</protein>
<keyword evidence="2" id="KW-0489">Methyltransferase</keyword>
<dbReference type="PANTHER" id="PTHR43591">
    <property type="entry name" value="METHYLTRANSFERASE"/>
    <property type="match status" value="1"/>
</dbReference>
<dbReference type="GO" id="GO:0008168">
    <property type="term" value="F:methyltransferase activity"/>
    <property type="evidence" value="ECO:0007669"/>
    <property type="project" value="UniProtKB-KW"/>
</dbReference>
<dbReference type="InterPro" id="IPR029063">
    <property type="entry name" value="SAM-dependent_MTases_sf"/>
</dbReference>
<dbReference type="OrthoDB" id="9795634at2"/>
<organism evidence="2 3">
    <name type="scientific">Miniimonas arenae</name>
    <dbReference type="NCBI Taxonomy" id="676201"/>
    <lineage>
        <taxon>Bacteria</taxon>
        <taxon>Bacillati</taxon>
        <taxon>Actinomycetota</taxon>
        <taxon>Actinomycetes</taxon>
        <taxon>Micrococcales</taxon>
        <taxon>Beutenbergiaceae</taxon>
        <taxon>Miniimonas</taxon>
    </lineage>
</organism>
<dbReference type="Proteomes" id="UP000313849">
    <property type="component" value="Unassembled WGS sequence"/>
</dbReference>
<keyword evidence="2" id="KW-0808">Transferase</keyword>
<name>A0A5C5BFQ6_9MICO</name>
<dbReference type="GO" id="GO:0032259">
    <property type="term" value="P:methylation"/>
    <property type="evidence" value="ECO:0007669"/>
    <property type="project" value="UniProtKB-KW"/>
</dbReference>
<accession>A0A5C5BFQ6</accession>
<dbReference type="Gene3D" id="3.40.50.150">
    <property type="entry name" value="Vaccinia Virus protein VP39"/>
    <property type="match status" value="1"/>
</dbReference>
<evidence type="ECO:0000313" key="2">
    <source>
        <dbReference type="EMBL" id="TNU76522.1"/>
    </source>
</evidence>
<evidence type="ECO:0000313" key="3">
    <source>
        <dbReference type="Proteomes" id="UP000313849"/>
    </source>
</evidence>
<reference evidence="2 3" key="1">
    <citation type="submission" date="2019-06" db="EMBL/GenBank/DDBJ databases">
        <title>Draft genome sequence of Miniimonas arenae KCTC 19750T isolated from sea sand.</title>
        <authorList>
            <person name="Park S.-J."/>
        </authorList>
    </citation>
    <scope>NUCLEOTIDE SEQUENCE [LARGE SCALE GENOMIC DNA]</scope>
    <source>
        <strain evidence="2 3">KCTC 19750</strain>
    </source>
</reference>
<dbReference type="AlphaFoldDB" id="A0A5C5BFQ6"/>
<comment type="caution">
    <text evidence="2">The sequence shown here is derived from an EMBL/GenBank/DDBJ whole genome shotgun (WGS) entry which is preliminary data.</text>
</comment>
<dbReference type="EMBL" id="VENP01000006">
    <property type="protein sequence ID" value="TNU76522.1"/>
    <property type="molecule type" value="Genomic_DNA"/>
</dbReference>